<evidence type="ECO:0000313" key="3">
    <source>
        <dbReference type="Proteomes" id="UP000521943"/>
    </source>
</evidence>
<organism evidence="2 3">
    <name type="scientific">Ephemerocybe angulata</name>
    <dbReference type="NCBI Taxonomy" id="980116"/>
    <lineage>
        <taxon>Eukaryota</taxon>
        <taxon>Fungi</taxon>
        <taxon>Dikarya</taxon>
        <taxon>Basidiomycota</taxon>
        <taxon>Agaricomycotina</taxon>
        <taxon>Agaricomycetes</taxon>
        <taxon>Agaricomycetidae</taxon>
        <taxon>Agaricales</taxon>
        <taxon>Agaricineae</taxon>
        <taxon>Psathyrellaceae</taxon>
        <taxon>Ephemerocybe</taxon>
    </lineage>
</organism>
<dbReference type="PROSITE" id="PS50181">
    <property type="entry name" value="FBOX"/>
    <property type="match status" value="1"/>
</dbReference>
<keyword evidence="3" id="KW-1185">Reference proteome</keyword>
<accession>A0A8H6M4T1</accession>
<proteinExistence type="predicted"/>
<dbReference type="InterPro" id="IPR001810">
    <property type="entry name" value="F-box_dom"/>
</dbReference>
<comment type="caution">
    <text evidence="2">The sequence shown here is derived from an EMBL/GenBank/DDBJ whole genome shotgun (WGS) entry which is preliminary data.</text>
</comment>
<evidence type="ECO:0000313" key="2">
    <source>
        <dbReference type="EMBL" id="KAF6754700.1"/>
    </source>
</evidence>
<protein>
    <recommendedName>
        <fullName evidence="1">F-box domain-containing protein</fullName>
    </recommendedName>
</protein>
<name>A0A8H6M4T1_9AGAR</name>
<dbReference type="EMBL" id="JACGCI010000033">
    <property type="protein sequence ID" value="KAF6754700.1"/>
    <property type="molecule type" value="Genomic_DNA"/>
</dbReference>
<sequence length="582" mass="64660">MKLWLVSPMTSITGSFQHLQKTFSKQLQHTSPGPGAEALKMSPTTLSELPIELLTKVFMNLELNDILRARTVCKSMHSASRVLRVWRSFALRSIGTTLPQPFFFPKPLQECSSSDIESSIRRWEADWALKSPLETVLRPVVMEGQSVMEGQLGTAGTAKFWSFRMVPGGQFAIAGMMDGSVWAYDLSDDPASSSAVRAKLLVPTPFPSQDRMQLHLAMDYVSDEALGDTRGIYCLSQFNLAVIALPRAPPNGLRIANISVWRICISRPGNAGTSGRHEINLGGRLASFMVMADAGFFGLSLYGKAIAYGLFFPLGSRCTVIAQWQDANGKKEHDEFLCWYIPDTLPMASHLLPGDRIILAEHTTVTMYNWRLHCPTSTLPLSEHQLRQLERVPLRNVHTLVASASDISISSPFLMRGTTRLVVLTREALHSLTIPVDGDNSQAGAIQESQLLLRASDFCPSGRFAAPWYFELVELGFCRAVGIHGGKDLSAIYAVQYRVEDDHVPETAPYQPTYERHPHTFDRRPSHILYDQFTNRVVLTDIKLSHFITLSSHASHAVDDDEVLVEGREDDMIEGTFPSAAN</sequence>
<dbReference type="InterPro" id="IPR036047">
    <property type="entry name" value="F-box-like_dom_sf"/>
</dbReference>
<dbReference type="OrthoDB" id="3068592at2759"/>
<dbReference type="SMART" id="SM00256">
    <property type="entry name" value="FBOX"/>
    <property type="match status" value="1"/>
</dbReference>
<dbReference type="Pfam" id="PF00646">
    <property type="entry name" value="F-box"/>
    <property type="match status" value="1"/>
</dbReference>
<dbReference type="AlphaFoldDB" id="A0A8H6M4T1"/>
<dbReference type="Proteomes" id="UP000521943">
    <property type="component" value="Unassembled WGS sequence"/>
</dbReference>
<dbReference type="Gene3D" id="1.20.1280.50">
    <property type="match status" value="1"/>
</dbReference>
<dbReference type="SUPFAM" id="SSF81383">
    <property type="entry name" value="F-box domain"/>
    <property type="match status" value="1"/>
</dbReference>
<dbReference type="CDD" id="cd09917">
    <property type="entry name" value="F-box_SF"/>
    <property type="match status" value="1"/>
</dbReference>
<reference evidence="2 3" key="1">
    <citation type="submission" date="2020-07" db="EMBL/GenBank/DDBJ databases">
        <title>Comparative genomics of pyrophilous fungi reveals a link between fire events and developmental genes.</title>
        <authorList>
            <consortium name="DOE Joint Genome Institute"/>
            <person name="Steindorff A.S."/>
            <person name="Carver A."/>
            <person name="Calhoun S."/>
            <person name="Stillman K."/>
            <person name="Liu H."/>
            <person name="Lipzen A."/>
            <person name="Pangilinan J."/>
            <person name="Labutti K."/>
            <person name="Bruns T.D."/>
            <person name="Grigoriev I.V."/>
        </authorList>
    </citation>
    <scope>NUCLEOTIDE SEQUENCE [LARGE SCALE GENOMIC DNA]</scope>
    <source>
        <strain evidence="2 3">CBS 144469</strain>
    </source>
</reference>
<evidence type="ECO:0000259" key="1">
    <source>
        <dbReference type="PROSITE" id="PS50181"/>
    </source>
</evidence>
<feature type="domain" description="F-box" evidence="1">
    <location>
        <begin position="43"/>
        <end position="89"/>
    </location>
</feature>
<gene>
    <name evidence="2" type="ORF">DFP72DRAFT_363185</name>
</gene>